<evidence type="ECO:0000256" key="1">
    <source>
        <dbReference type="ARBA" id="ARBA00023117"/>
    </source>
</evidence>
<evidence type="ECO:0000313" key="5">
    <source>
        <dbReference type="EMBL" id="KAI2643938.1"/>
    </source>
</evidence>
<dbReference type="Pfam" id="PF00439">
    <property type="entry name" value="Bromodomain"/>
    <property type="match status" value="1"/>
</dbReference>
<feature type="region of interest" description="Disordered" evidence="3">
    <location>
        <begin position="201"/>
        <end position="220"/>
    </location>
</feature>
<dbReference type="Gene3D" id="1.20.920.10">
    <property type="entry name" value="Bromodomain-like"/>
    <property type="match status" value="1"/>
</dbReference>
<keyword evidence="6" id="KW-1185">Reference proteome</keyword>
<evidence type="ECO:0000256" key="3">
    <source>
        <dbReference type="SAM" id="MobiDB-lite"/>
    </source>
</evidence>
<feature type="compositionally biased region" description="Basic residues" evidence="3">
    <location>
        <begin position="660"/>
        <end position="679"/>
    </location>
</feature>
<dbReference type="InterPro" id="IPR040214">
    <property type="entry name" value="BRD10"/>
</dbReference>
<dbReference type="Proteomes" id="UP000830375">
    <property type="component" value="Unassembled WGS sequence"/>
</dbReference>
<comment type="caution">
    <text evidence="5">The sequence shown here is derived from an EMBL/GenBank/DDBJ whole genome shotgun (WGS) entry which is preliminary data.</text>
</comment>
<feature type="compositionally biased region" description="Low complexity" evidence="3">
    <location>
        <begin position="10"/>
        <end position="19"/>
    </location>
</feature>
<dbReference type="SUPFAM" id="SSF47370">
    <property type="entry name" value="Bromodomain"/>
    <property type="match status" value="1"/>
</dbReference>
<feature type="domain" description="Bromo" evidence="4">
    <location>
        <begin position="89"/>
        <end position="188"/>
    </location>
</feature>
<evidence type="ECO:0000256" key="2">
    <source>
        <dbReference type="SAM" id="Coils"/>
    </source>
</evidence>
<feature type="compositionally biased region" description="Polar residues" evidence="3">
    <location>
        <begin position="1646"/>
        <end position="1665"/>
    </location>
</feature>
<proteinExistence type="predicted"/>
<dbReference type="PANTHER" id="PTHR31095:SF3">
    <property type="entry name" value="RIKEN CDNA 9930021J03 GENE"/>
    <property type="match status" value="1"/>
</dbReference>
<feature type="region of interest" description="Disordered" evidence="3">
    <location>
        <begin position="2029"/>
        <end position="2051"/>
    </location>
</feature>
<gene>
    <name evidence="5" type="ORF">H4Q32_024682</name>
</gene>
<sequence length="2051" mass="220749">MKLHSDSCESAHACESASRADPDMNPNHRLTLTSRTPNPGCQEAPERLCNGSSDQSGLESLAAHRDDGGSAVTSEDESRSSTADDEDDLTPEIQQAYRIFQSFLSEKHKSITAPFWHPVGPGDHGEMCFRKMDDKFVNREYESITAFVADFRLMLENCYRFHGVDHWISKQAQKLEIILEQKLTLLSRTLREKTTLAVTSRGRFGTEDEKAPVGSSSRRRSVPRNLASITVGGSESIMVQALRLEELQRAKDEKRQRELERKEAEEASAKEVEEWESSLLSLAEPWPVRTMWELPAIGHFLCLAQTALNLPEIVFYELERCLLMPRCSSFLAKIMTSLLCHPHKRTAVHRRPPLPYRKWEAELRRRVQGWYRAVGRVEDQTGRAERLGLCHQFFWTLGEVSPLEETPFHLLAFNQRVWLLKGLCDHVYETQKDVQDAVLGQPIHECRESILGYDEQENAYIHFPHFCGADLRIYCQSPCVAMEFPLPLFHVKRSEDDPEGSEVKEETYEVKVEDENSSRMELNSWDVKEDSLADAEDLDQKSFSRVPSWCREDSLDSVSVREKLTEDGRLKEEDDDESDCKPCFRVGDSCYKGVSPALNTHRSPKHDENHMSAEEGSPCPDCSGASQESPRLCSRCRVWTEPIRPEITHLRRDDSETTRAQKKKRKKKKDRKFAMKKSKTSKLILKNRTAKSSVQRAAKNIKKKDKRKRHRLGKRFDGKAMLMRRSSGSAPPPAEPTFQLVCSSLDDLRVLISKTEDQLDELDGKKRSGRWPHKRAAVKDLHITLIRLLNELLPWEPKLVKAYQRNRARLKRECDEFRKHPEYENFIREQMDTEDPGEVACKDGLLSAETTREQEESEIRMGRTVKEDSETAENVNYESRCLVDRPDVVMHSSESGPFTRSSKRRQTGAITEELSLCKRGKTDPDSSLTSDLNVEVASHEASVLREPLSSFQGTCKPIQALLAKSVGNKVTLISHPKAAVMAQILRDHNKTASVTRLSTTCPSTPHSEPVSVSETTTTSTTESTGQVVYKTAGGVGLLRKGSTSVNFSVQPISDQKSGAKVMQQVVILPSNLLIQSTENKAAQTSASALKTTTYLSSASGFTVPENKVPVQPVAPLKDNSTVRTPSAVVTPSLRNLTTVGVPKKTTEPKVASSGPTKPDAKQELRTVCIRDSQSILVTTRGGNTGVVKVQTSESGTGALPPSPVFNISPQLQAFLVSKSSTSTTQAVSATLAAKSLPGITPQSTFVAGTVAPLTFNQISNTGTTGKTTNPAKSTLLATSKSSDRVLTNAKDSAQQNTVSKCGTKLPQKRALPGSTTPDQSTFQKVFLVTPSPSIPSKVTTTSTCTAPGSRVMFVSNSALTIPKETSTSGVNVSSASTPALKVIPNLGTTLSCTSGTSIQSIGVPGLTSRILGTNKKPEALTKTTPVIVSRVPATTSGLQIGPKTCLVASRSLSGNTESAMKVPRTADGKTLTFSTLGTGHMASSALLSVVKPDLPPSVPALNALHCKPGLSGSSTSSTSSSYSGSLITKHTTLPINVTANKPVNTPLCTSHSLIKTTANTSASAVSSTFALSCSSTLTPPVVTSGVRPLTSTTKSVQEKLVINTTAPLAPGTQLLINNTRFVVPSQGLAPGSHVLLISNSCPGGLQGSNPAVPQRLQGPSSTSPGGLQGPSVASPRRLQGPSSACPRGLQGSSPAVPQRLQGPSPGSPGGLQGPCLVGSRGLQGPSPAGPQGLQGPSPAGPQGLQGQSLASPGGLQVLSPAFTASRGPNFSATHTVPSVVQGVRLVTPVRLPLAKVGPSDQARQQLSIRTPLNVSGPTVLSQVAQALRPGVSSDTVRLPIFQTSSVSVAASQGTTGSPKETSLSQRRLLSTASPMLLQGRPSQNQVAPVVPPAKAAIPRHLPMVNVPPMSSTISRMQKLPVATVPPIGGPTNASSATPIATVPPSVSTVIMTPCPPIRTVQPGTIGKPVILPQSAQGQSTVPVQVPTPAKLLLSPDGAVLNIVQASASSVQVLAKPMSAQLISSSSSSVSVPILNTSDPLRRPDTLGRPNH</sequence>
<feature type="compositionally biased region" description="Polar residues" evidence="3">
    <location>
        <begin position="28"/>
        <end position="39"/>
    </location>
</feature>
<evidence type="ECO:0000313" key="6">
    <source>
        <dbReference type="Proteomes" id="UP000830375"/>
    </source>
</evidence>
<dbReference type="EMBL" id="JACTAM010002694">
    <property type="protein sequence ID" value="KAI2643938.1"/>
    <property type="molecule type" value="Genomic_DNA"/>
</dbReference>
<dbReference type="PANTHER" id="PTHR31095">
    <property type="entry name" value="RIKEN CDNA 9930021J03 GENE"/>
    <property type="match status" value="1"/>
</dbReference>
<feature type="region of interest" description="Disordered" evidence="3">
    <location>
        <begin position="650"/>
        <end position="679"/>
    </location>
</feature>
<reference evidence="5 6" key="1">
    <citation type="submission" date="2022-01" db="EMBL/GenBank/DDBJ databases">
        <title>A high-quality chromosome-level genome assembly of rohu carp, Labeo rohita.</title>
        <authorList>
            <person name="Arick M.A. II"/>
            <person name="Hsu C.-Y."/>
            <person name="Magbanua Z."/>
            <person name="Pechanova O."/>
            <person name="Grover C."/>
            <person name="Miller E."/>
            <person name="Thrash A."/>
            <person name="Ezzel L."/>
            <person name="Alam S."/>
            <person name="Benzie J."/>
            <person name="Hamilton M."/>
            <person name="Karsi A."/>
            <person name="Lawrence M.L."/>
            <person name="Peterson D.G."/>
        </authorList>
    </citation>
    <scope>NUCLEOTIDE SEQUENCE [LARGE SCALE GENOMIC DNA]</scope>
    <source>
        <strain evidence="6">BAU-BD-2019</strain>
        <tissue evidence="5">Blood</tissue>
    </source>
</reference>
<dbReference type="InterPro" id="IPR056522">
    <property type="entry name" value="KIAA2026_hel"/>
</dbReference>
<organism evidence="5 6">
    <name type="scientific">Labeo rohita</name>
    <name type="common">Indian major carp</name>
    <name type="synonym">Cyprinus rohita</name>
    <dbReference type="NCBI Taxonomy" id="84645"/>
    <lineage>
        <taxon>Eukaryota</taxon>
        <taxon>Metazoa</taxon>
        <taxon>Chordata</taxon>
        <taxon>Craniata</taxon>
        <taxon>Vertebrata</taxon>
        <taxon>Euteleostomi</taxon>
        <taxon>Actinopterygii</taxon>
        <taxon>Neopterygii</taxon>
        <taxon>Teleostei</taxon>
        <taxon>Ostariophysi</taxon>
        <taxon>Cypriniformes</taxon>
        <taxon>Cyprinidae</taxon>
        <taxon>Labeoninae</taxon>
        <taxon>Labeonini</taxon>
        <taxon>Labeo</taxon>
    </lineage>
</organism>
<feature type="region of interest" description="Disordered" evidence="3">
    <location>
        <begin position="998"/>
        <end position="1023"/>
    </location>
</feature>
<name>A0ABQ8KZP3_LABRO</name>
<keyword evidence="1" id="KW-0103">Bromodomain</keyword>
<dbReference type="Pfam" id="PF23450">
    <property type="entry name" value="KIAA2026_hel"/>
    <property type="match status" value="1"/>
</dbReference>
<protein>
    <recommendedName>
        <fullName evidence="4">Bromo domain-containing protein</fullName>
    </recommendedName>
</protein>
<accession>A0ABQ8KZP3</accession>
<feature type="region of interest" description="Disordered" evidence="3">
    <location>
        <begin position="599"/>
        <end position="629"/>
    </location>
</feature>
<dbReference type="SMART" id="SM00297">
    <property type="entry name" value="BROMO"/>
    <property type="match status" value="1"/>
</dbReference>
<keyword evidence="2" id="KW-0175">Coiled coil</keyword>
<dbReference type="InterPro" id="IPR036427">
    <property type="entry name" value="Bromodomain-like_sf"/>
</dbReference>
<feature type="region of interest" description="Disordered" evidence="3">
    <location>
        <begin position="1646"/>
        <end position="1755"/>
    </location>
</feature>
<evidence type="ECO:0000259" key="4">
    <source>
        <dbReference type="SMART" id="SM00297"/>
    </source>
</evidence>
<feature type="compositionally biased region" description="Basic and acidic residues" evidence="3">
    <location>
        <begin position="650"/>
        <end position="659"/>
    </location>
</feature>
<feature type="region of interest" description="Disordered" evidence="3">
    <location>
        <begin position="1"/>
        <end position="90"/>
    </location>
</feature>
<dbReference type="CDD" id="cd04369">
    <property type="entry name" value="Bromodomain"/>
    <property type="match status" value="1"/>
</dbReference>
<feature type="region of interest" description="Disordered" evidence="3">
    <location>
        <begin position="1144"/>
        <end position="1163"/>
    </location>
</feature>
<dbReference type="InterPro" id="IPR001487">
    <property type="entry name" value="Bromodomain"/>
</dbReference>
<feature type="compositionally biased region" description="Low complexity" evidence="3">
    <location>
        <begin position="1010"/>
        <end position="1023"/>
    </location>
</feature>
<feature type="coiled-coil region" evidence="2">
    <location>
        <begin position="237"/>
        <end position="270"/>
    </location>
</feature>